<organism evidence="2 3">
    <name type="scientific">Embleya hyalina</name>
    <dbReference type="NCBI Taxonomy" id="516124"/>
    <lineage>
        <taxon>Bacteria</taxon>
        <taxon>Bacillati</taxon>
        <taxon>Actinomycetota</taxon>
        <taxon>Actinomycetes</taxon>
        <taxon>Kitasatosporales</taxon>
        <taxon>Streptomycetaceae</taxon>
        <taxon>Embleya</taxon>
    </lineage>
</organism>
<feature type="transmembrane region" description="Helical" evidence="1">
    <location>
        <begin position="44"/>
        <end position="66"/>
    </location>
</feature>
<keyword evidence="1" id="KW-0812">Transmembrane</keyword>
<dbReference type="Proteomes" id="UP000286931">
    <property type="component" value="Unassembled WGS sequence"/>
</dbReference>
<dbReference type="EMBL" id="BIFH01000044">
    <property type="protein sequence ID" value="GCE01064.1"/>
    <property type="molecule type" value="Genomic_DNA"/>
</dbReference>
<dbReference type="RefSeq" id="WP_126642727.1">
    <property type="nucleotide sequence ID" value="NZ_BIFH01000044.1"/>
</dbReference>
<keyword evidence="1" id="KW-1133">Transmembrane helix</keyword>
<reference evidence="2 3" key="1">
    <citation type="submission" date="2018-12" db="EMBL/GenBank/DDBJ databases">
        <title>Draft genome sequence of Embleya hyalina NBRC 13850T.</title>
        <authorList>
            <person name="Komaki H."/>
            <person name="Hosoyama A."/>
            <person name="Kimura A."/>
            <person name="Ichikawa N."/>
            <person name="Tamura T."/>
        </authorList>
    </citation>
    <scope>NUCLEOTIDE SEQUENCE [LARGE SCALE GENOMIC DNA]</scope>
    <source>
        <strain evidence="2 3">NBRC 13850</strain>
    </source>
</reference>
<keyword evidence="3" id="KW-1185">Reference proteome</keyword>
<accession>A0A401Z2I5</accession>
<comment type="caution">
    <text evidence="2">The sequence shown here is derived from an EMBL/GenBank/DDBJ whole genome shotgun (WGS) entry which is preliminary data.</text>
</comment>
<protein>
    <submittedName>
        <fullName evidence="2">Uncharacterized protein</fullName>
    </submittedName>
</protein>
<evidence type="ECO:0000256" key="1">
    <source>
        <dbReference type="SAM" id="Phobius"/>
    </source>
</evidence>
<name>A0A401Z2I5_9ACTN</name>
<sequence length="122" mass="12671">MTNSNPSPEGAPISPLGTARSAAVPVGIAAVVSGATAVAGGTAWWIPIAAVVTCIAVLSALSLAWYRAIRLERRRRLRDGYTNRAVDVALHPWTAPEQRDAAGNLLTLLVPPLHSDGPDDAA</sequence>
<gene>
    <name evidence="2" type="ORF">EHYA_08803</name>
</gene>
<evidence type="ECO:0000313" key="3">
    <source>
        <dbReference type="Proteomes" id="UP000286931"/>
    </source>
</evidence>
<dbReference type="AlphaFoldDB" id="A0A401Z2I5"/>
<evidence type="ECO:0000313" key="2">
    <source>
        <dbReference type="EMBL" id="GCE01064.1"/>
    </source>
</evidence>
<proteinExistence type="predicted"/>
<keyword evidence="1" id="KW-0472">Membrane</keyword>